<feature type="transmembrane region" description="Helical" evidence="1">
    <location>
        <begin position="12"/>
        <end position="34"/>
    </location>
</feature>
<keyword evidence="2" id="KW-1185">Reference proteome</keyword>
<dbReference type="WBParaSite" id="SVE_0825600.1">
    <property type="protein sequence ID" value="SVE_0825600.1"/>
    <property type="gene ID" value="SVE_0825600"/>
</dbReference>
<protein>
    <submittedName>
        <fullName evidence="3">Uncharacterized protein</fullName>
    </submittedName>
</protein>
<accession>A0A0K0FH94</accession>
<evidence type="ECO:0000313" key="2">
    <source>
        <dbReference type="Proteomes" id="UP000035680"/>
    </source>
</evidence>
<reference evidence="2" key="1">
    <citation type="submission" date="2014-07" db="EMBL/GenBank/DDBJ databases">
        <authorList>
            <person name="Martin A.A"/>
            <person name="De Silva N."/>
        </authorList>
    </citation>
    <scope>NUCLEOTIDE SEQUENCE</scope>
</reference>
<reference evidence="3" key="2">
    <citation type="submission" date="2015-08" db="UniProtKB">
        <authorList>
            <consortium name="WormBaseParasite"/>
        </authorList>
    </citation>
    <scope>IDENTIFICATION</scope>
</reference>
<dbReference type="AlphaFoldDB" id="A0A0K0FH94"/>
<proteinExistence type="predicted"/>
<keyword evidence="1" id="KW-0472">Membrane</keyword>
<organism evidence="2 3">
    <name type="scientific">Strongyloides venezuelensis</name>
    <name type="common">Threadworm</name>
    <dbReference type="NCBI Taxonomy" id="75913"/>
    <lineage>
        <taxon>Eukaryota</taxon>
        <taxon>Metazoa</taxon>
        <taxon>Ecdysozoa</taxon>
        <taxon>Nematoda</taxon>
        <taxon>Chromadorea</taxon>
        <taxon>Rhabditida</taxon>
        <taxon>Tylenchina</taxon>
        <taxon>Panagrolaimomorpha</taxon>
        <taxon>Strongyloidoidea</taxon>
        <taxon>Strongyloididae</taxon>
        <taxon>Strongyloides</taxon>
    </lineage>
</organism>
<keyword evidence="1" id="KW-0812">Transmembrane</keyword>
<dbReference type="Proteomes" id="UP000035680">
    <property type="component" value="Unassembled WGS sequence"/>
</dbReference>
<sequence>MKYSFFRFILKYNCHITTMFAKVFITLIIFVVVINVSGFQSQSRDVQFISKFVTPDNNDLQLNPYSHHYYGPMSEFKKRAYVRLAGKRALVRLGKRAYVRLGKRDNQIPYIF</sequence>
<keyword evidence="1" id="KW-1133">Transmembrane helix</keyword>
<evidence type="ECO:0000256" key="1">
    <source>
        <dbReference type="SAM" id="Phobius"/>
    </source>
</evidence>
<evidence type="ECO:0000313" key="3">
    <source>
        <dbReference type="WBParaSite" id="SVE_0825600.1"/>
    </source>
</evidence>
<name>A0A0K0FH94_STRVS</name>